<dbReference type="AlphaFoldDB" id="A0A8J6CE47"/>
<dbReference type="SUPFAM" id="SSF52540">
    <property type="entry name" value="P-loop containing nucleoside triphosphate hydrolases"/>
    <property type="match status" value="1"/>
</dbReference>
<reference evidence="7" key="1">
    <citation type="submission" date="2021-05" db="EMBL/GenBank/DDBJ databases">
        <title>The genome of the haptophyte Pavlova lutheri (Diacronema luteri, Pavlovales) - a model for lipid biosynthesis in eukaryotic algae.</title>
        <authorList>
            <person name="Hulatt C.J."/>
            <person name="Posewitz M.C."/>
        </authorList>
    </citation>
    <scope>NUCLEOTIDE SEQUENCE</scope>
    <source>
        <strain evidence="7">NIVA-4/92</strain>
    </source>
</reference>
<evidence type="ECO:0000256" key="3">
    <source>
        <dbReference type="PIRSR" id="PIRSR637359-1"/>
    </source>
</evidence>
<dbReference type="Gene3D" id="3.40.50.300">
    <property type="entry name" value="P-loop containing nucleotide triphosphate hydrolases"/>
    <property type="match status" value="1"/>
</dbReference>
<dbReference type="OrthoDB" id="411451at2759"/>
<dbReference type="InterPro" id="IPR037359">
    <property type="entry name" value="NST/OST"/>
</dbReference>
<evidence type="ECO:0000256" key="4">
    <source>
        <dbReference type="PIRSR" id="PIRSR637359-2"/>
    </source>
</evidence>
<dbReference type="PANTHER" id="PTHR10605">
    <property type="entry name" value="HEPARAN SULFATE SULFOTRANSFERASE"/>
    <property type="match status" value="1"/>
</dbReference>
<protein>
    <recommendedName>
        <fullName evidence="6">Sulfotransferase domain-containing protein</fullName>
    </recommendedName>
</protein>
<dbReference type="EMBL" id="JAGTXO010000003">
    <property type="protein sequence ID" value="KAG8469299.1"/>
    <property type="molecule type" value="Genomic_DNA"/>
</dbReference>
<feature type="chain" id="PRO_5035186206" description="Sulfotransferase domain-containing protein" evidence="5">
    <location>
        <begin position="25"/>
        <end position="384"/>
    </location>
</feature>
<dbReference type="Proteomes" id="UP000751190">
    <property type="component" value="Unassembled WGS sequence"/>
</dbReference>
<proteinExistence type="predicted"/>
<organism evidence="7 8">
    <name type="scientific">Diacronema lutheri</name>
    <name type="common">Unicellular marine alga</name>
    <name type="synonym">Monochrysis lutheri</name>
    <dbReference type="NCBI Taxonomy" id="2081491"/>
    <lineage>
        <taxon>Eukaryota</taxon>
        <taxon>Haptista</taxon>
        <taxon>Haptophyta</taxon>
        <taxon>Pavlovophyceae</taxon>
        <taxon>Pavlovales</taxon>
        <taxon>Pavlovaceae</taxon>
        <taxon>Diacronema</taxon>
    </lineage>
</organism>
<evidence type="ECO:0000256" key="1">
    <source>
        <dbReference type="ARBA" id="ARBA00022679"/>
    </source>
</evidence>
<feature type="active site" description="For sulfotransferase activity" evidence="3">
    <location>
        <position position="74"/>
    </location>
</feature>
<dbReference type="Pfam" id="PF00685">
    <property type="entry name" value="Sulfotransfer_1"/>
    <property type="match status" value="1"/>
</dbReference>
<evidence type="ECO:0000313" key="8">
    <source>
        <dbReference type="Proteomes" id="UP000751190"/>
    </source>
</evidence>
<keyword evidence="1" id="KW-0808">Transferase</keyword>
<keyword evidence="8" id="KW-1185">Reference proteome</keyword>
<evidence type="ECO:0000256" key="5">
    <source>
        <dbReference type="SAM" id="SignalP"/>
    </source>
</evidence>
<sequence>MLRRRPRSSATIAALLAALGVGRAQTGPSNAQAALGTPTGSAASRNRHLPMGVPASLCLHGHVAPTILLVGAQKCGSSSLWFDLVTQVEGTLKARPTPGLEPGYFVKEQHFFDQDERFRQGMAFYVSHYPTCTRGARARYAIDATPEYLYFPGMAARVHAAYIGHRRALRVIVIVRNPTDRVLSWYGHIGAWRGHGNLSLDEFVHVSLRELRACAASHGLTTESDELWASPCRRLHPPLYDALTGGLYAPQIAEWLRWFPASQLALVTFGGYIKRTGEVLHDLAAFIGQGRRSGAPAVHARAQAGASKPGARQRQRLAAAHKNSWSMGQAVFNVTVRAALTKFYWPHVDSLIALLHRPVAEHMFSTPFSPASALTARGLIDGTM</sequence>
<keyword evidence="5" id="KW-0732">Signal</keyword>
<dbReference type="GO" id="GO:0008146">
    <property type="term" value="F:sulfotransferase activity"/>
    <property type="evidence" value="ECO:0007669"/>
    <property type="project" value="InterPro"/>
</dbReference>
<feature type="signal peptide" evidence="5">
    <location>
        <begin position="1"/>
        <end position="24"/>
    </location>
</feature>
<gene>
    <name evidence="7" type="ORF">KFE25_007817</name>
</gene>
<evidence type="ECO:0000256" key="2">
    <source>
        <dbReference type="ARBA" id="ARBA00023180"/>
    </source>
</evidence>
<name>A0A8J6CE47_DIALT</name>
<evidence type="ECO:0000259" key="6">
    <source>
        <dbReference type="Pfam" id="PF00685"/>
    </source>
</evidence>
<comment type="caution">
    <text evidence="7">The sequence shown here is derived from an EMBL/GenBank/DDBJ whole genome shotgun (WGS) entry which is preliminary data.</text>
</comment>
<evidence type="ECO:0000313" key="7">
    <source>
        <dbReference type="EMBL" id="KAG8469299.1"/>
    </source>
</evidence>
<dbReference type="InterPro" id="IPR027417">
    <property type="entry name" value="P-loop_NTPase"/>
</dbReference>
<feature type="domain" description="Sulfotransferase" evidence="6">
    <location>
        <begin position="166"/>
        <end position="289"/>
    </location>
</feature>
<feature type="binding site" evidence="4">
    <location>
        <position position="184"/>
    </location>
    <ligand>
        <name>3'-phosphoadenylyl sulfate</name>
        <dbReference type="ChEBI" id="CHEBI:58339"/>
    </ligand>
</feature>
<feature type="binding site" evidence="4">
    <location>
        <position position="176"/>
    </location>
    <ligand>
        <name>3'-phosphoadenylyl sulfate</name>
        <dbReference type="ChEBI" id="CHEBI:58339"/>
    </ligand>
</feature>
<keyword evidence="2" id="KW-0325">Glycoprotein</keyword>
<accession>A0A8J6CE47</accession>
<dbReference type="InterPro" id="IPR000863">
    <property type="entry name" value="Sulfotransferase_dom"/>
</dbReference>
<dbReference type="PANTHER" id="PTHR10605:SF56">
    <property type="entry name" value="BIFUNCTIONAL HEPARAN SULFATE N-DEACETYLASE_N-SULFOTRANSFERASE"/>
    <property type="match status" value="1"/>
</dbReference>